<dbReference type="Proteomes" id="UP000204584">
    <property type="component" value="Segment"/>
</dbReference>
<proteinExistence type="predicted"/>
<feature type="region of interest" description="Disordered" evidence="1">
    <location>
        <begin position="1"/>
        <end position="26"/>
    </location>
</feature>
<accession>S4VZX7</accession>
<protein>
    <recommendedName>
        <fullName evidence="2">DUF5902 domain-containing protein</fullName>
    </recommendedName>
</protein>
<sequence length="304" mass="33015">MVQGGAGRRLVGRQRKKATPKKKRAMATPHTLPIDPMARVVDLMARGNVSGLVDLCRRQGPFGSICARRFIPRDLVAPDTAEFLPASARDNGALLSPLDVAAALRNRAAAHYAGVECARYAIYHLVHAMGMTFMGPVSYASFIDGDQNSDMLGDVTAYFVQARDDDYRPRLYLQTSPLPQDIRYYVAAMDPRDAPATQPIIDDVATRSAVNDALAYIVSTLDTGDSDDDDEDEQSSLVDAGCADLDLFAAFPDAARYISEMSPGSHLFLFPQAAGPVRTFEIDIVPLALQAQKVLPLLSASPRR</sequence>
<keyword evidence="4" id="KW-1185">Reference proteome</keyword>
<gene>
    <name evidence="3" type="ORF">psal_cds_153</name>
</gene>
<evidence type="ECO:0000256" key="1">
    <source>
        <dbReference type="SAM" id="MobiDB-lite"/>
    </source>
</evidence>
<dbReference type="InterPro" id="IPR045421">
    <property type="entry name" value="DUF5902"/>
</dbReference>
<dbReference type="EMBL" id="KC977571">
    <property type="protein sequence ID" value="AGO83627.1"/>
    <property type="molecule type" value="Genomic_DNA"/>
</dbReference>
<evidence type="ECO:0000259" key="2">
    <source>
        <dbReference type="Pfam" id="PF19255"/>
    </source>
</evidence>
<feature type="domain" description="DUF5902" evidence="2">
    <location>
        <begin position="32"/>
        <end position="128"/>
    </location>
</feature>
<name>S4VZX7_9VIRU</name>
<dbReference type="RefSeq" id="YP_008436689.1">
    <property type="nucleotide sequence ID" value="NC_022098.1"/>
</dbReference>
<dbReference type="KEGG" id="vg:16605414"/>
<feature type="compositionally biased region" description="Basic residues" evidence="1">
    <location>
        <begin position="10"/>
        <end position="25"/>
    </location>
</feature>
<reference evidence="3 4" key="1">
    <citation type="journal article" date="2013" name="Science">
        <title>Pandoraviruses: amoeba viruses with genomes up to 2.5 Mb reaching that of parasitic eukaryotes.</title>
        <authorList>
            <person name="Philippe N."/>
            <person name="Legendre M."/>
            <person name="Doutre G."/>
            <person name="Coute Y."/>
            <person name="Poirot O."/>
            <person name="Lescot M."/>
            <person name="Arslan D."/>
            <person name="Seltzer V."/>
            <person name="Bertaux L."/>
            <person name="Bruley C."/>
            <person name="Garin J."/>
            <person name="Claverie J.M."/>
            <person name="Abergel C."/>
        </authorList>
    </citation>
    <scope>NUCLEOTIDE SEQUENCE [LARGE SCALE GENOMIC DNA]</scope>
</reference>
<dbReference type="Pfam" id="PF19255">
    <property type="entry name" value="DUF5902"/>
    <property type="match status" value="1"/>
</dbReference>
<evidence type="ECO:0000313" key="4">
    <source>
        <dbReference type="Proteomes" id="UP000204584"/>
    </source>
</evidence>
<dbReference type="GeneID" id="16605414"/>
<organism evidence="3 4">
    <name type="scientific">Pandoravirus salinus</name>
    <dbReference type="NCBI Taxonomy" id="1349410"/>
    <lineage>
        <taxon>Viruses</taxon>
        <taxon>Pandoravirus</taxon>
    </lineage>
</organism>
<evidence type="ECO:0000313" key="3">
    <source>
        <dbReference type="EMBL" id="AGO83627.1"/>
    </source>
</evidence>